<dbReference type="EMBL" id="LGZN01000019">
    <property type="protein sequence ID" value="KNF70482.1"/>
    <property type="molecule type" value="Genomic_DNA"/>
</dbReference>
<evidence type="ECO:0000313" key="1">
    <source>
        <dbReference type="EMBL" id="KNF70482.1"/>
    </source>
</evidence>
<comment type="caution">
    <text evidence="1">The sequence shown here is derived from an EMBL/GenBank/DDBJ whole genome shotgun (WGS) entry which is preliminary data.</text>
</comment>
<accession>A0A0H0GHF7</accession>
<dbReference type="PATRIC" id="fig|562.7396.peg.1160"/>
<dbReference type="Proteomes" id="UP000037564">
    <property type="component" value="Unassembled WGS sequence"/>
</dbReference>
<reference evidence="1 2" key="1">
    <citation type="submission" date="2015-07" db="EMBL/GenBank/DDBJ databases">
        <title>Genome sequences of 64 non-O157:H7 Shiga toxin-producing Escherichia coli strains.</title>
        <authorList>
            <person name="Gonzalez-Escalona N."/>
            <person name="Toro M."/>
            <person name="Timme R."/>
            <person name="Payne J."/>
        </authorList>
    </citation>
    <scope>NUCLEOTIDE SEQUENCE [LARGE SCALE GENOMIC DNA]</scope>
    <source>
        <strain evidence="1 2">CFSAN026843</strain>
    </source>
</reference>
<protein>
    <submittedName>
        <fullName evidence="1">Uncharacterized protein</fullName>
    </submittedName>
</protein>
<evidence type="ECO:0000313" key="2">
    <source>
        <dbReference type="Proteomes" id="UP000037564"/>
    </source>
</evidence>
<dbReference type="AlphaFoldDB" id="A0A0H0GHF7"/>
<organism evidence="1 2">
    <name type="scientific">Escherichia coli</name>
    <dbReference type="NCBI Taxonomy" id="562"/>
    <lineage>
        <taxon>Bacteria</taxon>
        <taxon>Pseudomonadati</taxon>
        <taxon>Pseudomonadota</taxon>
        <taxon>Gammaproteobacteria</taxon>
        <taxon>Enterobacterales</taxon>
        <taxon>Enterobacteriaceae</taxon>
        <taxon>Escherichia</taxon>
    </lineage>
</organism>
<sequence>MAVFLCSISLLFCIPLYLLYQIKKQAIHITKRVLLLMSQIEHIFVADSLLQTPEPRLMPIS</sequence>
<gene>
    <name evidence="1" type="ORF">WR15_06455</name>
</gene>
<proteinExistence type="predicted"/>
<name>A0A0H0GHF7_ECOLX</name>